<organism evidence="8">
    <name type="scientific">Anopheles atroparvus</name>
    <name type="common">European mosquito</name>
    <dbReference type="NCBI Taxonomy" id="41427"/>
    <lineage>
        <taxon>Eukaryota</taxon>
        <taxon>Metazoa</taxon>
        <taxon>Ecdysozoa</taxon>
        <taxon>Arthropoda</taxon>
        <taxon>Hexapoda</taxon>
        <taxon>Insecta</taxon>
        <taxon>Pterygota</taxon>
        <taxon>Neoptera</taxon>
        <taxon>Endopterygota</taxon>
        <taxon>Diptera</taxon>
        <taxon>Nematocera</taxon>
        <taxon>Culicoidea</taxon>
        <taxon>Culicidae</taxon>
        <taxon>Anophelinae</taxon>
        <taxon>Anopheles</taxon>
    </lineage>
</organism>
<dbReference type="Gene3D" id="1.10.8.10">
    <property type="entry name" value="DNA helicase RuvA subunit, C-terminal domain"/>
    <property type="match status" value="1"/>
</dbReference>
<dbReference type="InterPro" id="IPR036241">
    <property type="entry name" value="NSFL1C_SEP_dom_sf"/>
</dbReference>
<dbReference type="InterPro" id="IPR012989">
    <property type="entry name" value="SEP_domain"/>
</dbReference>
<feature type="transmembrane region" description="Helical" evidence="7">
    <location>
        <begin position="587"/>
        <end position="608"/>
    </location>
</feature>
<dbReference type="SUPFAM" id="SSF102848">
    <property type="entry name" value="NSFL1 (p97 ATPase) cofactor p47, SEP domain"/>
    <property type="match status" value="1"/>
</dbReference>
<protein>
    <recommendedName>
        <fullName evidence="9">NSFL1 cofactor p47</fullName>
    </recommendedName>
</protein>
<accession>A0A182ISI2</accession>
<keyword evidence="7" id="KW-0472">Membrane</keyword>
<dbReference type="Pfam" id="PF08059">
    <property type="entry name" value="SEP"/>
    <property type="match status" value="1"/>
</dbReference>
<dbReference type="InterPro" id="IPR016160">
    <property type="entry name" value="Ald_DH_CS_CYS"/>
</dbReference>
<dbReference type="VEuPathDB" id="VectorBase:AATE004651"/>
<comment type="similarity">
    <text evidence="1 5">Belongs to the aldehyde dehydrogenase family.</text>
</comment>
<dbReference type="InterPro" id="IPR001012">
    <property type="entry name" value="UBX_dom"/>
</dbReference>
<dbReference type="CDD" id="cd07132">
    <property type="entry name" value="ALDH_F3AB"/>
    <property type="match status" value="1"/>
</dbReference>
<feature type="region of interest" description="Disordered" evidence="6">
    <location>
        <begin position="28"/>
        <end position="56"/>
    </location>
</feature>
<evidence type="ECO:0000256" key="1">
    <source>
        <dbReference type="ARBA" id="ARBA00009986"/>
    </source>
</evidence>
<feature type="compositionally biased region" description="Acidic residues" evidence="6">
    <location>
        <begin position="642"/>
        <end position="652"/>
    </location>
</feature>
<dbReference type="Gene3D" id="3.40.309.10">
    <property type="entry name" value="Aldehyde Dehydrogenase, Chain A, domain 2"/>
    <property type="match status" value="1"/>
</dbReference>
<proteinExistence type="inferred from homology"/>
<dbReference type="InterPro" id="IPR016163">
    <property type="entry name" value="Ald_DH_C"/>
</dbReference>
<feature type="active site" evidence="4">
    <location>
        <position position="327"/>
    </location>
</feature>
<keyword evidence="2 5" id="KW-0560">Oxidoreductase</keyword>
<dbReference type="EnsemblMetazoa" id="AATE004651-RA">
    <property type="protein sequence ID" value="AATE004651-PA.1"/>
    <property type="gene ID" value="AATE004651"/>
</dbReference>
<feature type="region of interest" description="Disordered" evidence="6">
    <location>
        <begin position="856"/>
        <end position="912"/>
    </location>
</feature>
<dbReference type="Gene3D" id="3.30.420.210">
    <property type="entry name" value="SEP domain"/>
    <property type="match status" value="1"/>
</dbReference>
<dbReference type="GO" id="GO:0004029">
    <property type="term" value="F:aldehyde dehydrogenase (NAD+) activity"/>
    <property type="evidence" value="ECO:0007669"/>
    <property type="project" value="TreeGrafter"/>
</dbReference>
<dbReference type="FunFam" id="3.40.605.10:FF:000004">
    <property type="entry name" value="Aldehyde dehydrogenase"/>
    <property type="match status" value="1"/>
</dbReference>
<dbReference type="Gene3D" id="3.40.605.10">
    <property type="entry name" value="Aldehyde Dehydrogenase, Chain A, domain 1"/>
    <property type="match status" value="1"/>
</dbReference>
<dbReference type="SMART" id="SM00553">
    <property type="entry name" value="SEP"/>
    <property type="match status" value="1"/>
</dbReference>
<feature type="compositionally biased region" description="Low complexity" evidence="6">
    <location>
        <begin position="874"/>
        <end position="891"/>
    </location>
</feature>
<dbReference type="STRING" id="41427.A0A182ISI2"/>
<keyword evidence="7" id="KW-1133">Transmembrane helix</keyword>
<dbReference type="PANTHER" id="PTHR43570">
    <property type="entry name" value="ALDEHYDE DEHYDROGENASE"/>
    <property type="match status" value="1"/>
</dbReference>
<dbReference type="FunFam" id="3.40.309.10:FF:000003">
    <property type="entry name" value="Aldehyde dehydrogenase"/>
    <property type="match status" value="1"/>
</dbReference>
<dbReference type="InterPro" id="IPR015590">
    <property type="entry name" value="Aldehyde_DH_dom"/>
</dbReference>
<dbReference type="PROSITE" id="PS00070">
    <property type="entry name" value="ALDEHYDE_DEHYDR_CYS"/>
    <property type="match status" value="1"/>
</dbReference>
<dbReference type="InterPro" id="IPR029510">
    <property type="entry name" value="Ald_DH_CS_GLU"/>
</dbReference>
<dbReference type="Pfam" id="PF00171">
    <property type="entry name" value="Aldedh"/>
    <property type="match status" value="1"/>
</dbReference>
<feature type="region of interest" description="Disordered" evidence="6">
    <location>
        <begin position="642"/>
        <end position="697"/>
    </location>
</feature>
<dbReference type="GO" id="GO:0006081">
    <property type="term" value="P:aldehyde metabolic process"/>
    <property type="evidence" value="ECO:0007669"/>
    <property type="project" value="InterPro"/>
</dbReference>
<dbReference type="InterPro" id="IPR016162">
    <property type="entry name" value="Ald_DH_N"/>
</dbReference>
<feature type="region of interest" description="Disordered" evidence="6">
    <location>
        <begin position="702"/>
        <end position="721"/>
    </location>
</feature>
<dbReference type="PROSITE" id="PS50033">
    <property type="entry name" value="UBX"/>
    <property type="match status" value="1"/>
</dbReference>
<evidence type="ECO:0000256" key="4">
    <source>
        <dbReference type="PROSITE-ProRule" id="PRU10007"/>
    </source>
</evidence>
<dbReference type="PROSITE" id="PS00687">
    <property type="entry name" value="ALDEHYDE_DEHYDR_GLU"/>
    <property type="match status" value="1"/>
</dbReference>
<evidence type="ECO:0000256" key="5">
    <source>
        <dbReference type="RuleBase" id="RU003345"/>
    </source>
</evidence>
<dbReference type="GO" id="GO:0005737">
    <property type="term" value="C:cytoplasm"/>
    <property type="evidence" value="ECO:0007669"/>
    <property type="project" value="TreeGrafter"/>
</dbReference>
<dbReference type="InterPro" id="IPR016161">
    <property type="entry name" value="Ald_DH/histidinol_DH"/>
</dbReference>
<keyword evidence="7" id="KW-0812">Transmembrane</keyword>
<dbReference type="InterPro" id="IPR012394">
    <property type="entry name" value="Aldehyde_DH_NAD(P)"/>
</dbReference>
<keyword evidence="3" id="KW-0520">NAD</keyword>
<dbReference type="Gene3D" id="3.10.20.90">
    <property type="entry name" value="Phosphatidylinositol 3-kinase Catalytic Subunit, Chain A, domain 1"/>
    <property type="match status" value="1"/>
</dbReference>
<evidence type="ECO:0008006" key="9">
    <source>
        <dbReference type="Google" id="ProtNLM"/>
    </source>
</evidence>
<dbReference type="Pfam" id="PF14555">
    <property type="entry name" value="UBA_4"/>
    <property type="match status" value="1"/>
</dbReference>
<dbReference type="PANTHER" id="PTHR43570:SF16">
    <property type="entry name" value="ALDEHYDE DEHYDROGENASE TYPE III, ISOFORM Q"/>
    <property type="match status" value="1"/>
</dbReference>
<dbReference type="CDD" id="cd14348">
    <property type="entry name" value="UBA_p47"/>
    <property type="match status" value="1"/>
</dbReference>
<dbReference type="SUPFAM" id="SSF53720">
    <property type="entry name" value="ALDH-like"/>
    <property type="match status" value="1"/>
</dbReference>
<feature type="compositionally biased region" description="Polar residues" evidence="6">
    <location>
        <begin position="676"/>
        <end position="686"/>
    </location>
</feature>
<name>A0A182ISI2_ANOAO</name>
<dbReference type="PROSITE" id="PS51399">
    <property type="entry name" value="SEP"/>
    <property type="match status" value="1"/>
</dbReference>
<sequence>MDEPKTAMTVTEETRLFGEVPQVILSLSGDGATRLPEKLSPEHERDQQIDSNSSGISSAISSTAVVGLEAFPEAENAAGMEQIGDKVDREQQPDSIATVVIDMEPTMEGTTNVPNYSNMSYSDVVQQLRATFNSGKTRNVEFRIKQLKALLQCYEENTAEMASVLAADLRKHKQEAYLLEIDFILNDLRNTLYNLREWVKPEKPEKSLVNMMDGVYIYKDPFGVALVIGAWNYPLQLTLVPVAAAIAAGNCVVIKPSEVAAATAKFIAEKLPKYLDADCYRVVTGGPKETAELLKERFDYVFYTGSGRVGKIVHQACSEHLTPCTLELGGKSPCYLDGTANIAVATRRILWGKFINAGQTCIAPDYVLCSKQVQKQFVEEARKVLKEWYGANPKDSPDLCRIINQNHFQRLTALIKGANVAIGGETDLQDLYIAPTILTDVKSTDPVMQDEIFGPILPILNVDNAHDAVKFINSRARPLVMYIFTLDTKIQDLFVTGTRSGSMCLNDTIMQYAVESLPFGGVGPSGMGSYHGKYSFDTFVHKKSCLTKDFNPIGEKLAASRYPPYSESKLSFLSTLLKKRQGINTAFLPYLLMFGIGVASTLLVNTILKITGASNERAKFFLDAANNELQVALSNFYESENENVEVSDDENPPAEPSSIQFSRAEKSKSKKAPKPQSNIATLHTLNSSSSDDEEEQGQAFYAGGSERSGQQVLGPPRKNPIKDYVSEIFRSAQQGNLETFDPSDESGGPSCSLYAGTGYRLGQTEDDHQEVAARGSRSGAATSQNLEIVTLTLWRQGFVINDGELRLYDDPANREFFESITRGEIPEELRSKGQTMFRVDLKDNRHEEYVKRGKPFKAFGGAGQTLGSPVPPMATSSGSGSSTSTAASASSDGKSNEENEKRAAEELALDSSQPTTALQIRLADGSRLSARFNQSNTVEQVRQYIVTARPQYAAQNFALLTTFPSKELSDGTQTLKDAGLLNAAIMQRMK</sequence>
<reference evidence="8" key="1">
    <citation type="submission" date="2022-08" db="UniProtKB">
        <authorList>
            <consortium name="EnsemblMetazoa"/>
        </authorList>
    </citation>
    <scope>IDENTIFICATION</scope>
    <source>
        <strain evidence="8">EBRO</strain>
    </source>
</reference>
<evidence type="ECO:0000256" key="2">
    <source>
        <dbReference type="ARBA" id="ARBA00023002"/>
    </source>
</evidence>
<evidence type="ECO:0000313" key="8">
    <source>
        <dbReference type="EnsemblMetazoa" id="AATE004651-PA.1"/>
    </source>
</evidence>
<dbReference type="SUPFAM" id="SSF54236">
    <property type="entry name" value="Ubiquitin-like"/>
    <property type="match status" value="1"/>
</dbReference>
<dbReference type="InterPro" id="IPR029071">
    <property type="entry name" value="Ubiquitin-like_domsf"/>
</dbReference>
<dbReference type="Pfam" id="PF00789">
    <property type="entry name" value="UBX"/>
    <property type="match status" value="1"/>
</dbReference>
<feature type="compositionally biased region" description="Basic and acidic residues" evidence="6">
    <location>
        <begin position="35"/>
        <end position="48"/>
    </location>
</feature>
<evidence type="ECO:0000256" key="6">
    <source>
        <dbReference type="SAM" id="MobiDB-lite"/>
    </source>
</evidence>
<evidence type="ECO:0000256" key="7">
    <source>
        <dbReference type="SAM" id="Phobius"/>
    </source>
</evidence>
<feature type="compositionally biased region" description="Basic and acidic residues" evidence="6">
    <location>
        <begin position="894"/>
        <end position="905"/>
    </location>
</feature>
<dbReference type="AlphaFoldDB" id="A0A182ISI2"/>
<dbReference type="SMART" id="SM00166">
    <property type="entry name" value="UBX"/>
    <property type="match status" value="1"/>
</dbReference>
<evidence type="ECO:0000256" key="3">
    <source>
        <dbReference type="ARBA" id="ARBA00023027"/>
    </source>
</evidence>